<keyword evidence="2" id="KW-1185">Reference proteome</keyword>
<name>A0ABM9A1K2_9VIBR</name>
<sequence length="42" mass="4754">MSEFIEIEESLEMIDAMEIGINLSQYLVEANDSDEENVNSDS</sequence>
<dbReference type="Proteomes" id="UP000838748">
    <property type="component" value="Unassembled WGS sequence"/>
</dbReference>
<proteinExistence type="predicted"/>
<evidence type="ECO:0000313" key="1">
    <source>
        <dbReference type="EMBL" id="CAH0536920.1"/>
    </source>
</evidence>
<gene>
    <name evidence="1" type="ORF">VMF7928_00810</name>
</gene>
<reference evidence="1" key="1">
    <citation type="submission" date="2021-11" db="EMBL/GenBank/DDBJ databases">
        <authorList>
            <person name="Rodrigo-Torres L."/>
            <person name="Arahal R. D."/>
            <person name="Lucena T."/>
        </authorList>
    </citation>
    <scope>NUCLEOTIDE SEQUENCE</scope>
    <source>
        <strain evidence="1">CECT 7928</strain>
    </source>
</reference>
<dbReference type="RefSeq" id="WP_290368737.1">
    <property type="nucleotide sequence ID" value="NZ_CAKLDM010000001.1"/>
</dbReference>
<comment type="caution">
    <text evidence="1">The sequence shown here is derived from an EMBL/GenBank/DDBJ whole genome shotgun (WGS) entry which is preliminary data.</text>
</comment>
<evidence type="ECO:0000313" key="2">
    <source>
        <dbReference type="Proteomes" id="UP000838748"/>
    </source>
</evidence>
<organism evidence="1 2">
    <name type="scientific">Vibrio marisflavi CECT 7928</name>
    <dbReference type="NCBI Taxonomy" id="634439"/>
    <lineage>
        <taxon>Bacteria</taxon>
        <taxon>Pseudomonadati</taxon>
        <taxon>Pseudomonadota</taxon>
        <taxon>Gammaproteobacteria</taxon>
        <taxon>Vibrionales</taxon>
        <taxon>Vibrionaceae</taxon>
        <taxon>Vibrio</taxon>
    </lineage>
</organism>
<protein>
    <submittedName>
        <fullName evidence="1">Uncharacterized protein</fullName>
    </submittedName>
</protein>
<dbReference type="EMBL" id="CAKLDM010000001">
    <property type="protein sequence ID" value="CAH0536920.1"/>
    <property type="molecule type" value="Genomic_DNA"/>
</dbReference>
<accession>A0ABM9A1K2</accession>